<evidence type="ECO:0000313" key="6">
    <source>
        <dbReference type="EMBL" id="CZE48973.1"/>
    </source>
</evidence>
<dbReference type="InterPro" id="IPR004369">
    <property type="entry name" value="Prolyl-tRNA_editing_YbaK/EbsC"/>
</dbReference>
<dbReference type="CDD" id="cd00002">
    <property type="entry name" value="YbaK_deacylase"/>
    <property type="match status" value="1"/>
</dbReference>
<evidence type="ECO:0000256" key="4">
    <source>
        <dbReference type="PIRNR" id="PIRNR006181"/>
    </source>
</evidence>
<evidence type="ECO:0000259" key="5">
    <source>
        <dbReference type="Pfam" id="PF04073"/>
    </source>
</evidence>
<dbReference type="AlphaFoldDB" id="A0A128EHB2"/>
<dbReference type="GO" id="GO:0016829">
    <property type="term" value="F:lyase activity"/>
    <property type="evidence" value="ECO:0007669"/>
    <property type="project" value="UniProtKB-KW"/>
</dbReference>
<keyword evidence="2 4" id="KW-0648">Protein biosynthesis</keyword>
<dbReference type="NCBIfam" id="TIGR00011">
    <property type="entry name" value="YbaK_EbsC"/>
    <property type="match status" value="1"/>
</dbReference>
<reference evidence="6 7" key="1">
    <citation type="submission" date="2016-02" db="EMBL/GenBank/DDBJ databases">
        <authorList>
            <consortium name="Pathogen Informatics"/>
        </authorList>
    </citation>
    <scope>NUCLEOTIDE SEQUENCE [LARGE SCALE GENOMIC DNA]</scope>
    <source>
        <strain evidence="6 7">RC20</strain>
    </source>
</reference>
<gene>
    <name evidence="6" type="primary">ybaK</name>
    <name evidence="6" type="ORF">ERS672216_01686</name>
</gene>
<feature type="domain" description="YbaK/aminoacyl-tRNA synthetase-associated" evidence="5">
    <location>
        <begin position="35"/>
        <end position="149"/>
    </location>
</feature>
<sequence>MKDKIKKTNAARELDKFGVEYEILTYEVDLEDLSARHVAKATGQNITQIYKTIVCVANTKEHIVACISGERELDLKALSKASGVKSCELVAINELEKLTGYIRGGCSPLAMKRKFRTFIDKAALEFDSIIISAGIRGKQLVVEPRALAKVVEAEFAAICHEMI</sequence>
<evidence type="ECO:0000256" key="3">
    <source>
        <dbReference type="ARBA" id="ARBA00023239"/>
    </source>
</evidence>
<evidence type="ECO:0000313" key="7">
    <source>
        <dbReference type="Proteomes" id="UP000069632"/>
    </source>
</evidence>
<organism evidence="6 7">
    <name type="scientific">Campylobacter geochelonis</name>
    <dbReference type="NCBI Taxonomy" id="1780362"/>
    <lineage>
        <taxon>Bacteria</taxon>
        <taxon>Pseudomonadati</taxon>
        <taxon>Campylobacterota</taxon>
        <taxon>Epsilonproteobacteria</taxon>
        <taxon>Campylobacterales</taxon>
        <taxon>Campylobacteraceae</taxon>
        <taxon>Campylobacter</taxon>
    </lineage>
</organism>
<keyword evidence="7" id="KW-1185">Reference proteome</keyword>
<dbReference type="SUPFAM" id="SSF55826">
    <property type="entry name" value="YbaK/ProRS associated domain"/>
    <property type="match status" value="1"/>
</dbReference>
<dbReference type="InterPro" id="IPR007214">
    <property type="entry name" value="YbaK/aa-tRNA-synth-assoc-dom"/>
</dbReference>
<dbReference type="Proteomes" id="UP000069632">
    <property type="component" value="Unassembled WGS sequence"/>
</dbReference>
<dbReference type="PANTHER" id="PTHR30411:SF0">
    <property type="entry name" value="CYS-TRNA(PRO)_CYS-TRNA(CYS) DEACYLASE YBAK"/>
    <property type="match status" value="1"/>
</dbReference>
<dbReference type="PANTHER" id="PTHR30411">
    <property type="entry name" value="CYTOPLASMIC PROTEIN"/>
    <property type="match status" value="1"/>
</dbReference>
<proteinExistence type="inferred from homology"/>
<dbReference type="Pfam" id="PF04073">
    <property type="entry name" value="tRNA_edit"/>
    <property type="match status" value="1"/>
</dbReference>
<dbReference type="Gene3D" id="3.90.960.10">
    <property type="entry name" value="YbaK/aminoacyl-tRNA synthetase-associated domain"/>
    <property type="match status" value="1"/>
</dbReference>
<dbReference type="OrthoDB" id="9809296at2"/>
<keyword evidence="3 4" id="KW-0456">Lyase</keyword>
<dbReference type="GO" id="GO:0006412">
    <property type="term" value="P:translation"/>
    <property type="evidence" value="ECO:0007669"/>
    <property type="project" value="UniProtKB-KW"/>
</dbReference>
<accession>A0A128EHB2</accession>
<protein>
    <recommendedName>
        <fullName evidence="4">Cys-tRNA(Pro)/Cys-tRNA(Cys) deacylase</fullName>
        <ecNumber evidence="4">4.2.-.-</ecNumber>
    </recommendedName>
</protein>
<dbReference type="RefSeq" id="WP_075493266.1">
    <property type="nucleotide sequence ID" value="NZ_CP053844.1"/>
</dbReference>
<evidence type="ECO:0000256" key="2">
    <source>
        <dbReference type="ARBA" id="ARBA00022917"/>
    </source>
</evidence>
<name>A0A128EHB2_9BACT</name>
<dbReference type="InterPro" id="IPR036754">
    <property type="entry name" value="YbaK/aa-tRNA-synt-asso_dom_sf"/>
</dbReference>
<dbReference type="EMBL" id="FIZP01000012">
    <property type="protein sequence ID" value="CZE48973.1"/>
    <property type="molecule type" value="Genomic_DNA"/>
</dbReference>
<dbReference type="PIRSF" id="PIRSF006181">
    <property type="entry name" value="EbsC_YbaK"/>
    <property type="match status" value="1"/>
</dbReference>
<dbReference type="EC" id="4.2.-.-" evidence="4"/>
<comment type="similarity">
    <text evidence="1 4">Belongs to the prolyl-tRNA editing family. YbaK/EbsC subfamily.</text>
</comment>
<dbReference type="GO" id="GO:0002161">
    <property type="term" value="F:aminoacyl-tRNA deacylase activity"/>
    <property type="evidence" value="ECO:0007669"/>
    <property type="project" value="InterPro"/>
</dbReference>
<evidence type="ECO:0000256" key="1">
    <source>
        <dbReference type="ARBA" id="ARBA00009798"/>
    </source>
</evidence>